<dbReference type="Proteomes" id="UP000013781">
    <property type="component" value="Unassembled WGS sequence"/>
</dbReference>
<evidence type="ECO:0000313" key="6">
    <source>
        <dbReference type="Proteomes" id="UP000014157"/>
    </source>
</evidence>
<dbReference type="EMBL" id="ASWB01000003">
    <property type="protein sequence ID" value="EOT65792.1"/>
    <property type="molecule type" value="Genomic_DNA"/>
</dbReference>
<evidence type="ECO:0000313" key="4">
    <source>
        <dbReference type="EMBL" id="EOT65792.1"/>
    </source>
</evidence>
<dbReference type="Proteomes" id="UP000014157">
    <property type="component" value="Unassembled WGS sequence"/>
</dbReference>
<dbReference type="PATRIC" id="fig|1158609.3.peg.2661"/>
<dbReference type="STRING" id="155617.RV09_GL001684"/>
<gene>
    <name evidence="4" type="ORF">I586_02061</name>
    <name evidence="3" type="ORF">UAY_02734</name>
</gene>
<organism evidence="3 5">
    <name type="scientific">Enterococcus moraviensis ATCC BAA-383</name>
    <dbReference type="NCBI Taxonomy" id="1158609"/>
    <lineage>
        <taxon>Bacteria</taxon>
        <taxon>Bacillati</taxon>
        <taxon>Bacillota</taxon>
        <taxon>Bacilli</taxon>
        <taxon>Lactobacillales</taxon>
        <taxon>Enterococcaceae</taxon>
        <taxon>Enterococcus</taxon>
    </lineage>
</organism>
<feature type="chain" id="PRO_5004364534" description="WxL domain-containing protein" evidence="1">
    <location>
        <begin position="28"/>
        <end position="275"/>
    </location>
</feature>
<dbReference type="OrthoDB" id="2180575at2"/>
<proteinExistence type="predicted"/>
<evidence type="ECO:0000259" key="2">
    <source>
        <dbReference type="Pfam" id="PF13731"/>
    </source>
</evidence>
<dbReference type="eggNOG" id="ENOG5032N3D">
    <property type="taxonomic scope" value="Bacteria"/>
</dbReference>
<name>R2QK93_9ENTE</name>
<evidence type="ECO:0000313" key="5">
    <source>
        <dbReference type="Proteomes" id="UP000013781"/>
    </source>
</evidence>
<dbReference type="EMBL" id="AJAS01000022">
    <property type="protein sequence ID" value="EOH97002.1"/>
    <property type="molecule type" value="Genomic_DNA"/>
</dbReference>
<sequence>MKIKNIITLSCLISGIGVTTFADLAQAAEFPAITTGDVTFEANTDAEGGIPVVPGPGPEEKPIIEPTGPEGSHTNGPLRIEHVPGISFGSQKISSKTEWYDVKWGLGKVGGSTEEVKIPQFAQVTDERGIKGSWNLTVQQETPFTNTTDATNQLTNSRIEIHEQQLFNTDVADASPLLDGVVGLSVGSSVDIPVGGNAIRVLSTKAGQHTDSSKSSVTFVSAQDYADDETFYETANQATLKDAHSGLKLRTNGTDKKYDKALYKTNLIWTLTDSL</sequence>
<protein>
    <recommendedName>
        <fullName evidence="2">WxL domain-containing protein</fullName>
    </recommendedName>
</protein>
<reference evidence="4 6" key="2">
    <citation type="submission" date="2013-03" db="EMBL/GenBank/DDBJ databases">
        <title>The Genome Sequence of Enterococcus moraviensis BAA-383 (PacBio/Illumina hybrid assembly).</title>
        <authorList>
            <consortium name="The Broad Institute Genomics Platform"/>
            <consortium name="The Broad Institute Genome Sequencing Center for Infectious Disease"/>
            <person name="Earl A."/>
            <person name="Russ C."/>
            <person name="Gilmore M."/>
            <person name="Surin D."/>
            <person name="Walker B."/>
            <person name="Young S."/>
            <person name="Zeng Q."/>
            <person name="Gargeya S."/>
            <person name="Fitzgerald M."/>
            <person name="Haas B."/>
            <person name="Abouelleil A."/>
            <person name="Allen A.W."/>
            <person name="Alvarado L."/>
            <person name="Arachchi H.M."/>
            <person name="Berlin A.M."/>
            <person name="Chapman S.B."/>
            <person name="Gainer-Dewar J."/>
            <person name="Goldberg J."/>
            <person name="Griggs A."/>
            <person name="Gujja S."/>
            <person name="Hansen M."/>
            <person name="Howarth C."/>
            <person name="Imamovic A."/>
            <person name="Ireland A."/>
            <person name="Larimer J."/>
            <person name="McCowan C."/>
            <person name="Murphy C."/>
            <person name="Pearson M."/>
            <person name="Poon T.W."/>
            <person name="Priest M."/>
            <person name="Roberts A."/>
            <person name="Saif S."/>
            <person name="Shea T."/>
            <person name="Sisk P."/>
            <person name="Sykes S."/>
            <person name="Wortman J."/>
            <person name="Nusbaum C."/>
            <person name="Birren B."/>
        </authorList>
    </citation>
    <scope>NUCLEOTIDE SEQUENCE [LARGE SCALE GENOMIC DNA]</scope>
    <source>
        <strain evidence="4 6">ATCC BAA-383</strain>
    </source>
</reference>
<dbReference type="RefSeq" id="WP_010766067.1">
    <property type="nucleotide sequence ID" value="NZ_ASWB01000003.1"/>
</dbReference>
<accession>R2QK93</accession>
<dbReference type="AlphaFoldDB" id="R2QK93"/>
<keyword evidence="6" id="KW-1185">Reference proteome</keyword>
<dbReference type="HOGENOM" id="CLU_1000178_0_0_9"/>
<dbReference type="Pfam" id="PF13731">
    <property type="entry name" value="WxL"/>
    <property type="match status" value="1"/>
</dbReference>
<feature type="signal peptide" evidence="1">
    <location>
        <begin position="1"/>
        <end position="27"/>
    </location>
</feature>
<dbReference type="InterPro" id="IPR027994">
    <property type="entry name" value="WxL_dom"/>
</dbReference>
<evidence type="ECO:0000256" key="1">
    <source>
        <dbReference type="SAM" id="SignalP"/>
    </source>
</evidence>
<feature type="domain" description="WxL" evidence="2">
    <location>
        <begin position="34"/>
        <end position="273"/>
    </location>
</feature>
<evidence type="ECO:0000313" key="3">
    <source>
        <dbReference type="EMBL" id="EOH97002.1"/>
    </source>
</evidence>
<reference evidence="3 5" key="1">
    <citation type="submission" date="2013-02" db="EMBL/GenBank/DDBJ databases">
        <title>The Genome Sequence of Enterococcus moraviensis BAA-383.</title>
        <authorList>
            <consortium name="The Broad Institute Genome Sequencing Platform"/>
            <consortium name="The Broad Institute Genome Sequencing Center for Infectious Disease"/>
            <person name="Earl A.M."/>
            <person name="Gilmore M.S."/>
            <person name="Lebreton F."/>
            <person name="Walker B."/>
            <person name="Young S.K."/>
            <person name="Zeng Q."/>
            <person name="Gargeya S."/>
            <person name="Fitzgerald M."/>
            <person name="Haas B."/>
            <person name="Abouelleil A."/>
            <person name="Alvarado L."/>
            <person name="Arachchi H.M."/>
            <person name="Berlin A.M."/>
            <person name="Chapman S.B."/>
            <person name="Dewar J."/>
            <person name="Goldberg J."/>
            <person name="Griggs A."/>
            <person name="Gujja S."/>
            <person name="Hansen M."/>
            <person name="Howarth C."/>
            <person name="Imamovic A."/>
            <person name="Larimer J."/>
            <person name="McCowan C."/>
            <person name="Murphy C."/>
            <person name="Neiman D."/>
            <person name="Pearson M."/>
            <person name="Priest M."/>
            <person name="Roberts A."/>
            <person name="Saif S."/>
            <person name="Shea T."/>
            <person name="Sisk P."/>
            <person name="Sykes S."/>
            <person name="Wortman J."/>
            <person name="Nusbaum C."/>
            <person name="Birren B."/>
        </authorList>
    </citation>
    <scope>NUCLEOTIDE SEQUENCE [LARGE SCALE GENOMIC DNA]</scope>
    <source>
        <strain evidence="3 5">ATCC BAA-383</strain>
    </source>
</reference>
<comment type="caution">
    <text evidence="3">The sequence shown here is derived from an EMBL/GenBank/DDBJ whole genome shotgun (WGS) entry which is preliminary data.</text>
</comment>
<keyword evidence="1" id="KW-0732">Signal</keyword>